<dbReference type="IntAct" id="Q22923">
    <property type="interactions" value="1"/>
</dbReference>
<name>Q22923_CAEEL</name>
<keyword evidence="3" id="KW-1185">Reference proteome</keyword>
<evidence type="ECO:0000256" key="1">
    <source>
        <dbReference type="SAM" id="SignalP"/>
    </source>
</evidence>
<dbReference type="Bgee" id="WBGene00016738">
    <property type="expression patterns" value="Expressed in larva and 3 other cell types or tissues"/>
</dbReference>
<evidence type="ECO:0000313" key="2">
    <source>
        <dbReference type="EMBL" id="CCD64988.1"/>
    </source>
</evidence>
<dbReference type="HOGENOM" id="CLU_2099145_0_0_1"/>
<dbReference type="Proteomes" id="UP000001940">
    <property type="component" value="Chromosome X"/>
</dbReference>
<proteinExistence type="predicted"/>
<dbReference type="OMA" id="PLRNCYL"/>
<dbReference type="UCSC" id="C47D2.1">
    <property type="organism name" value="c. elegans"/>
</dbReference>
<dbReference type="EMBL" id="BX284606">
    <property type="protein sequence ID" value="CCD64988.1"/>
    <property type="molecule type" value="Genomic_DNA"/>
</dbReference>
<evidence type="ECO:0000313" key="4">
    <source>
        <dbReference type="WormBase" id="C47D2.1"/>
    </source>
</evidence>
<dbReference type="FunCoup" id="Q22923">
    <property type="interactions" value="1431"/>
</dbReference>
<feature type="signal peptide" evidence="1">
    <location>
        <begin position="1"/>
        <end position="20"/>
    </location>
</feature>
<organism evidence="2 3">
    <name type="scientific">Caenorhabditis elegans</name>
    <dbReference type="NCBI Taxonomy" id="6239"/>
    <lineage>
        <taxon>Eukaryota</taxon>
        <taxon>Metazoa</taxon>
        <taxon>Ecdysozoa</taxon>
        <taxon>Nematoda</taxon>
        <taxon>Chromadorea</taxon>
        <taxon>Rhabditida</taxon>
        <taxon>Rhabditina</taxon>
        <taxon>Rhabditomorpha</taxon>
        <taxon>Rhabditoidea</taxon>
        <taxon>Rhabditidae</taxon>
        <taxon>Peloderinae</taxon>
        <taxon>Caenorhabditis</taxon>
    </lineage>
</organism>
<dbReference type="AlphaFoldDB" id="Q22923"/>
<dbReference type="KEGG" id="cel:CELE_C47D2.1"/>
<feature type="chain" id="PRO_5004200813" evidence="1">
    <location>
        <begin position="21"/>
        <end position="117"/>
    </location>
</feature>
<keyword evidence="1" id="KW-0732">Signal</keyword>
<protein>
    <submittedName>
        <fullName evidence="2">Neuropeptide-Like Protein</fullName>
    </submittedName>
</protein>
<dbReference type="PaxDb" id="6239-C47D2.1"/>
<dbReference type="WormBase" id="C47D2.1">
    <property type="protein sequence ID" value="CE06961"/>
    <property type="gene ID" value="WBGene00016738"/>
    <property type="gene designation" value="nssp-83"/>
</dbReference>
<dbReference type="PIR" id="T25655">
    <property type="entry name" value="T25655"/>
</dbReference>
<dbReference type="CTD" id="183545"/>
<evidence type="ECO:0000313" key="3">
    <source>
        <dbReference type="Proteomes" id="UP000001940"/>
    </source>
</evidence>
<dbReference type="GeneID" id="183545"/>
<dbReference type="AGR" id="WB:WBGene00016738"/>
<dbReference type="InParanoid" id="Q22923"/>
<sequence>MNSILAFVAVASIIFVKASAHIGEFEQVGLGATSFKPQFDVSPVQSRAGGLYEQFRGMQNQYGSSPKFQYTGRNQILEKRPQSPWQSPLRNCYLSPVQCLLPVQQHQFNKFHKRFML</sequence>
<dbReference type="DIP" id="DIP-26987N"/>
<dbReference type="OrthoDB" id="5776081at2759"/>
<gene>
    <name evidence="2 4" type="primary">nssp-83</name>
    <name evidence="4" type="ORF">C47D2.1</name>
    <name evidence="2" type="ORF">CELE_C47D2.1</name>
</gene>
<dbReference type="RefSeq" id="NP_509385.1">
    <property type="nucleotide sequence ID" value="NM_076984.5"/>
</dbReference>
<reference evidence="2 3" key="1">
    <citation type="journal article" date="1998" name="Science">
        <title>Genome sequence of the nematode C. elegans: a platform for investigating biology.</title>
        <authorList>
            <consortium name="The C. elegans sequencing consortium"/>
            <person name="Sulson J.E."/>
            <person name="Waterston R."/>
        </authorList>
    </citation>
    <scope>NUCLEOTIDE SEQUENCE [LARGE SCALE GENOMIC DNA]</scope>
    <source>
        <strain evidence="2 3">Bristol N2</strain>
    </source>
</reference>
<accession>Q22923</accession>
<dbReference type="eggNOG" id="ENOG502TI14">
    <property type="taxonomic scope" value="Eukaryota"/>
</dbReference>